<feature type="domain" description="G" evidence="2">
    <location>
        <begin position="49"/>
        <end position="142"/>
    </location>
</feature>
<dbReference type="GO" id="GO:0005525">
    <property type="term" value="F:GTP binding"/>
    <property type="evidence" value="ECO:0007669"/>
    <property type="project" value="InterPro"/>
</dbReference>
<sequence>MLPAVELIPPGLSVSLSQQSGASSYQTARSVFPFCDTPSTIYEGDVPIVAVMGPTGAGKSTFIKVATGAEKIQIGDALTSCTQDLQAVRCHNPSRGGDVIFVDTPGFDDTYKSDAQILGEIADWLRETYAAGVKLSGILYLHRITDNRMTNTLLRNLDMFQNLCGSSALSNVILVTTNWDQLQSVDEGIKNEEGLRNNYWQPLLDSGSQMLRFEYTCTSAWNIINALPMDKKPLEIQREMVDENRPLSQTSAARSMFSWFGRATENLKKLIRRLDGLIKKFASGISDAEKKRLESEKAKANAQLKDIEEQRSLIFCRNPNPNSVRSSNESTLSGDSNSSGSSWHHIVHKIYDKPETSIRQRLSRMIPRRAQTDEDIPSYRPTPPEPLPVRSEVNVVCDTPGADPSDEATIGPGPGSSTSSLTCTIQALRLARSAVTSIPIPGLGGAVGVALRIAESLSEMRDTHHDLVNVLNNASQFVFSIGNQDKPAQGPYPKAVVDAIERFCKQMEKIELIALKIKESSTVRRYMLQPDDQHTINDCNNAMNFALQQLGIHICLTIAARNEDIYSELNKIRRMVGARGPRKTTFP</sequence>
<feature type="region of interest" description="Disordered" evidence="1">
    <location>
        <begin position="316"/>
        <end position="342"/>
    </location>
</feature>
<protein>
    <recommendedName>
        <fullName evidence="2">G domain-containing protein</fullName>
    </recommendedName>
</protein>
<organism evidence="3 4">
    <name type="scientific">Macrolepiota fuliginosa MF-IS2</name>
    <dbReference type="NCBI Taxonomy" id="1400762"/>
    <lineage>
        <taxon>Eukaryota</taxon>
        <taxon>Fungi</taxon>
        <taxon>Dikarya</taxon>
        <taxon>Basidiomycota</taxon>
        <taxon>Agaricomycotina</taxon>
        <taxon>Agaricomycetes</taxon>
        <taxon>Agaricomycetidae</taxon>
        <taxon>Agaricales</taxon>
        <taxon>Agaricineae</taxon>
        <taxon>Agaricaceae</taxon>
        <taxon>Macrolepiota</taxon>
    </lineage>
</organism>
<dbReference type="EMBL" id="MU151128">
    <property type="protein sequence ID" value="KAF9449508.1"/>
    <property type="molecule type" value="Genomic_DNA"/>
</dbReference>
<name>A0A9P5XDR7_9AGAR</name>
<dbReference type="InterPro" id="IPR027417">
    <property type="entry name" value="P-loop_NTPase"/>
</dbReference>
<dbReference type="OrthoDB" id="8954335at2759"/>
<dbReference type="Proteomes" id="UP000807342">
    <property type="component" value="Unassembled WGS sequence"/>
</dbReference>
<reference evidence="3" key="1">
    <citation type="submission" date="2020-11" db="EMBL/GenBank/DDBJ databases">
        <authorList>
            <consortium name="DOE Joint Genome Institute"/>
            <person name="Ahrendt S."/>
            <person name="Riley R."/>
            <person name="Andreopoulos W."/>
            <person name="Labutti K."/>
            <person name="Pangilinan J."/>
            <person name="Ruiz-Duenas F.J."/>
            <person name="Barrasa J.M."/>
            <person name="Sanchez-Garcia M."/>
            <person name="Camarero S."/>
            <person name="Miyauchi S."/>
            <person name="Serrano A."/>
            <person name="Linde D."/>
            <person name="Babiker R."/>
            <person name="Drula E."/>
            <person name="Ayuso-Fernandez I."/>
            <person name="Pacheco R."/>
            <person name="Padilla G."/>
            <person name="Ferreira P."/>
            <person name="Barriuso J."/>
            <person name="Kellner H."/>
            <person name="Castanera R."/>
            <person name="Alfaro M."/>
            <person name="Ramirez L."/>
            <person name="Pisabarro A.G."/>
            <person name="Kuo A."/>
            <person name="Tritt A."/>
            <person name="Lipzen A."/>
            <person name="He G."/>
            <person name="Yan M."/>
            <person name="Ng V."/>
            <person name="Cullen D."/>
            <person name="Martin F."/>
            <person name="Rosso M.-N."/>
            <person name="Henrissat B."/>
            <person name="Hibbett D."/>
            <person name="Martinez A.T."/>
            <person name="Grigoriev I.V."/>
        </authorList>
    </citation>
    <scope>NUCLEOTIDE SEQUENCE</scope>
    <source>
        <strain evidence="3">MF-IS2</strain>
    </source>
</reference>
<dbReference type="Gene3D" id="3.40.50.300">
    <property type="entry name" value="P-loop containing nucleotide triphosphate hydrolases"/>
    <property type="match status" value="1"/>
</dbReference>
<dbReference type="AlphaFoldDB" id="A0A9P5XDR7"/>
<dbReference type="SUPFAM" id="SSF52540">
    <property type="entry name" value="P-loop containing nucleoside triphosphate hydrolases"/>
    <property type="match status" value="1"/>
</dbReference>
<dbReference type="CDD" id="cd21037">
    <property type="entry name" value="MLKL_NTD"/>
    <property type="match status" value="1"/>
</dbReference>
<evidence type="ECO:0000313" key="4">
    <source>
        <dbReference type="Proteomes" id="UP000807342"/>
    </source>
</evidence>
<evidence type="ECO:0000256" key="1">
    <source>
        <dbReference type="SAM" id="MobiDB-lite"/>
    </source>
</evidence>
<accession>A0A9P5XDR7</accession>
<comment type="caution">
    <text evidence="3">The sequence shown here is derived from an EMBL/GenBank/DDBJ whole genome shotgun (WGS) entry which is preliminary data.</text>
</comment>
<dbReference type="CDD" id="cd00882">
    <property type="entry name" value="Ras_like_GTPase"/>
    <property type="match status" value="1"/>
</dbReference>
<evidence type="ECO:0000313" key="3">
    <source>
        <dbReference type="EMBL" id="KAF9449508.1"/>
    </source>
</evidence>
<dbReference type="InterPro" id="IPR059179">
    <property type="entry name" value="MLKL-like_MCAfunc"/>
</dbReference>
<gene>
    <name evidence="3" type="ORF">P691DRAFT_703046</name>
</gene>
<dbReference type="InterPro" id="IPR006073">
    <property type="entry name" value="GTP-bd"/>
</dbReference>
<evidence type="ECO:0000259" key="2">
    <source>
        <dbReference type="Pfam" id="PF01926"/>
    </source>
</evidence>
<dbReference type="Pfam" id="PF01926">
    <property type="entry name" value="MMR_HSR1"/>
    <property type="match status" value="1"/>
</dbReference>
<feature type="compositionally biased region" description="Low complexity" evidence="1">
    <location>
        <begin position="317"/>
        <end position="342"/>
    </location>
</feature>
<proteinExistence type="predicted"/>
<keyword evidence="4" id="KW-1185">Reference proteome</keyword>